<keyword evidence="3" id="KW-0648">Protein biosynthesis</keyword>
<keyword evidence="2" id="KW-1133">Transmembrane helix</keyword>
<accession>A0A2P6TLG8</accession>
<feature type="region of interest" description="Disordered" evidence="1">
    <location>
        <begin position="1"/>
        <end position="34"/>
    </location>
</feature>
<organism evidence="3 4">
    <name type="scientific">Chlorella sorokiniana</name>
    <name type="common">Freshwater green alga</name>
    <dbReference type="NCBI Taxonomy" id="3076"/>
    <lineage>
        <taxon>Eukaryota</taxon>
        <taxon>Viridiplantae</taxon>
        <taxon>Chlorophyta</taxon>
        <taxon>core chlorophytes</taxon>
        <taxon>Trebouxiophyceae</taxon>
        <taxon>Chlorellales</taxon>
        <taxon>Chlorellaceae</taxon>
        <taxon>Chlorella clade</taxon>
        <taxon>Chlorella</taxon>
    </lineage>
</organism>
<gene>
    <name evidence="3" type="ORF">C2E21_6292</name>
</gene>
<evidence type="ECO:0000256" key="1">
    <source>
        <dbReference type="SAM" id="MobiDB-lite"/>
    </source>
</evidence>
<reference evidence="3 4" key="1">
    <citation type="journal article" date="2018" name="Plant J.">
        <title>Genome sequences of Chlorella sorokiniana UTEX 1602 and Micractinium conductrix SAG 241.80: implications to maltose excretion by a green alga.</title>
        <authorList>
            <person name="Arriola M.B."/>
            <person name="Velmurugan N."/>
            <person name="Zhang Y."/>
            <person name="Plunkett M.H."/>
            <person name="Hondzo H."/>
            <person name="Barney B.M."/>
        </authorList>
    </citation>
    <scope>NUCLEOTIDE SEQUENCE [LARGE SCALE GENOMIC DNA]</scope>
    <source>
        <strain evidence="4">UTEX 1602</strain>
    </source>
</reference>
<feature type="compositionally biased region" description="Low complexity" evidence="1">
    <location>
        <begin position="7"/>
        <end position="34"/>
    </location>
</feature>
<dbReference type="EMBL" id="LHPG02000012">
    <property type="protein sequence ID" value="PRW45137.1"/>
    <property type="molecule type" value="Genomic_DNA"/>
</dbReference>
<evidence type="ECO:0000256" key="2">
    <source>
        <dbReference type="SAM" id="Phobius"/>
    </source>
</evidence>
<keyword evidence="2" id="KW-0472">Membrane</keyword>
<name>A0A2P6TLG8_CHLSO</name>
<keyword evidence="4" id="KW-1185">Reference proteome</keyword>
<protein>
    <submittedName>
        <fullName evidence="3">Translation elongation factor G-related</fullName>
    </submittedName>
</protein>
<evidence type="ECO:0000313" key="4">
    <source>
        <dbReference type="Proteomes" id="UP000239899"/>
    </source>
</evidence>
<evidence type="ECO:0000313" key="3">
    <source>
        <dbReference type="EMBL" id="PRW45137.1"/>
    </source>
</evidence>
<dbReference type="Proteomes" id="UP000239899">
    <property type="component" value="Unassembled WGS sequence"/>
</dbReference>
<keyword evidence="3" id="KW-0251">Elongation factor</keyword>
<comment type="caution">
    <text evidence="3">The sequence shown here is derived from an EMBL/GenBank/DDBJ whole genome shotgun (WGS) entry which is preliminary data.</text>
</comment>
<keyword evidence="2" id="KW-0812">Transmembrane</keyword>
<dbReference type="AlphaFoldDB" id="A0A2P6TLG8"/>
<feature type="transmembrane region" description="Helical" evidence="2">
    <location>
        <begin position="40"/>
        <end position="59"/>
    </location>
</feature>
<proteinExistence type="predicted"/>
<dbReference type="GO" id="GO:0003746">
    <property type="term" value="F:translation elongation factor activity"/>
    <property type="evidence" value="ECO:0007669"/>
    <property type="project" value="UniProtKB-KW"/>
</dbReference>
<sequence length="89" mass="9134">MQAAQLQARATRPAVARRTTVRVQAQQAAPRAQAPKPQQFAAGLAAAFAAVTLVLAPAANAAESRPPVKSVVCASNPTSKVCLKDSAKN</sequence>